<dbReference type="Pfam" id="PF00535">
    <property type="entry name" value="Glycos_transf_2"/>
    <property type="match status" value="1"/>
</dbReference>
<evidence type="ECO:0000259" key="1">
    <source>
        <dbReference type="Pfam" id="PF00535"/>
    </source>
</evidence>
<accession>A0ABY3TL76</accession>
<dbReference type="GO" id="GO:0016757">
    <property type="term" value="F:glycosyltransferase activity"/>
    <property type="evidence" value="ECO:0007669"/>
    <property type="project" value="UniProtKB-KW"/>
</dbReference>
<evidence type="ECO:0000313" key="2">
    <source>
        <dbReference type="EMBL" id="ULN42210.1"/>
    </source>
</evidence>
<reference evidence="2" key="1">
    <citation type="submission" date="2022-08" db="EMBL/GenBank/DDBJ databases">
        <title>Whole genome sequencing of non-tuberculosis mycobacteria type-strains.</title>
        <authorList>
            <person name="Igarashi Y."/>
            <person name="Osugi A."/>
            <person name="Mitarai S."/>
        </authorList>
    </citation>
    <scope>NUCLEOTIDE SEQUENCE</scope>
    <source>
        <strain evidence="2">JCM 16369</strain>
    </source>
</reference>
<protein>
    <submittedName>
        <fullName evidence="2">Glycosyltransferase</fullName>
        <ecNumber evidence="2">2.4.-.-</ecNumber>
    </submittedName>
</protein>
<dbReference type="SUPFAM" id="SSF53448">
    <property type="entry name" value="Nucleotide-diphospho-sugar transferases"/>
    <property type="match status" value="1"/>
</dbReference>
<proteinExistence type="predicted"/>
<feature type="domain" description="Glycosyltransferase 2-like" evidence="1">
    <location>
        <begin position="15"/>
        <end position="139"/>
    </location>
</feature>
<keyword evidence="2" id="KW-0808">Transferase</keyword>
<name>A0ABY3TL76_9MYCO</name>
<dbReference type="Proteomes" id="UP001055337">
    <property type="component" value="Chromosome"/>
</dbReference>
<organism evidence="2 3">
    <name type="scientific">Mycolicibacterium crocinum</name>
    <dbReference type="NCBI Taxonomy" id="388459"/>
    <lineage>
        <taxon>Bacteria</taxon>
        <taxon>Bacillati</taxon>
        <taxon>Actinomycetota</taxon>
        <taxon>Actinomycetes</taxon>
        <taxon>Mycobacteriales</taxon>
        <taxon>Mycobacteriaceae</taxon>
        <taxon>Mycolicibacterium</taxon>
    </lineage>
</organism>
<sequence length="300" mass="32870">MSDSVANAAAPRIGVAITTVGRWDELRGLLDGLASQSRPPHAVAIAHHDAAAEDDLAALVGEFSDKLAIMTVVSPRGISNGRNAAAGMFGDDVDWLWFPNDTSRIDPDFLERIAPHLTPDAVVCAVQLVDREGPRNTLPPPGTPLNRRNVWGPIEPATLFRRREFLQAGGFDPAIGSGAGTPWQAGEGTDLLLRMSEQDGFSIAWVDDIAVRAQTEFAHLTAKERRRKIRCYGRGTGYLYRRWNYPAWQRFRHVVGAALMPLRNSDKFQLQDGMALAVGRAEGIFGRVVPGDQDNRAIVR</sequence>
<dbReference type="RefSeq" id="WP_240178666.1">
    <property type="nucleotide sequence ID" value="NZ_CP092362.2"/>
</dbReference>
<keyword evidence="3" id="KW-1185">Reference proteome</keyword>
<evidence type="ECO:0000313" key="3">
    <source>
        <dbReference type="Proteomes" id="UP001055337"/>
    </source>
</evidence>
<keyword evidence="2" id="KW-0328">Glycosyltransferase</keyword>
<dbReference type="EMBL" id="CP092362">
    <property type="protein sequence ID" value="ULN42210.1"/>
    <property type="molecule type" value="Genomic_DNA"/>
</dbReference>
<dbReference type="InterPro" id="IPR001173">
    <property type="entry name" value="Glyco_trans_2-like"/>
</dbReference>
<dbReference type="Gene3D" id="3.90.550.10">
    <property type="entry name" value="Spore Coat Polysaccharide Biosynthesis Protein SpsA, Chain A"/>
    <property type="match status" value="1"/>
</dbReference>
<dbReference type="EC" id="2.4.-.-" evidence="2"/>
<dbReference type="InterPro" id="IPR029044">
    <property type="entry name" value="Nucleotide-diphossugar_trans"/>
</dbReference>
<gene>
    <name evidence="2" type="ORF">MI149_03510</name>
</gene>